<dbReference type="RefSeq" id="XP_007411511.1">
    <property type="nucleotide sequence ID" value="XM_007411449.1"/>
</dbReference>
<dbReference type="InParanoid" id="F4RR39"/>
<evidence type="ECO:0000256" key="1">
    <source>
        <dbReference type="SAM" id="SignalP"/>
    </source>
</evidence>
<feature type="chain" id="PRO_5003317883" description="DUF7143 domain-containing protein" evidence="1">
    <location>
        <begin position="25"/>
        <end position="148"/>
    </location>
</feature>
<evidence type="ECO:0000259" key="2">
    <source>
        <dbReference type="Pfam" id="PF23631"/>
    </source>
</evidence>
<protein>
    <recommendedName>
        <fullName evidence="2">DUF7143 domain-containing protein</fullName>
    </recommendedName>
</protein>
<evidence type="ECO:0000313" key="3">
    <source>
        <dbReference type="EMBL" id="EGG05146.1"/>
    </source>
</evidence>
<feature type="domain" description="DUF7143" evidence="2">
    <location>
        <begin position="41"/>
        <end position="141"/>
    </location>
</feature>
<dbReference type="EMBL" id="GL883114">
    <property type="protein sequence ID" value="EGG05146.1"/>
    <property type="molecule type" value="Genomic_DNA"/>
</dbReference>
<dbReference type="AlphaFoldDB" id="F4RR39"/>
<feature type="signal peptide" evidence="1">
    <location>
        <begin position="1"/>
        <end position="24"/>
    </location>
</feature>
<dbReference type="VEuPathDB" id="FungiDB:MELLADRAFT_107841"/>
<dbReference type="GeneID" id="18923291"/>
<proteinExistence type="predicted"/>
<dbReference type="PANTHER" id="PTHR37592">
    <property type="match status" value="1"/>
</dbReference>
<dbReference type="OrthoDB" id="2501656at2759"/>
<dbReference type="KEGG" id="mlr:MELLADRAFT_107841"/>
<keyword evidence="4" id="KW-1185">Reference proteome</keyword>
<accession>F4RR39</accession>
<name>F4RR39_MELLP</name>
<dbReference type="HOGENOM" id="CLU_1759214_0_0_1"/>
<dbReference type="PANTHER" id="PTHR37592:SF1">
    <property type="match status" value="1"/>
</dbReference>
<dbReference type="InterPro" id="IPR055567">
    <property type="entry name" value="DUF7143"/>
</dbReference>
<evidence type="ECO:0000313" key="4">
    <source>
        <dbReference type="Proteomes" id="UP000001072"/>
    </source>
</evidence>
<reference evidence="4" key="1">
    <citation type="journal article" date="2011" name="Proc. Natl. Acad. Sci. U.S.A.">
        <title>Obligate biotrophy features unraveled by the genomic analysis of rust fungi.</title>
        <authorList>
            <person name="Duplessis S."/>
            <person name="Cuomo C.A."/>
            <person name="Lin Y.-C."/>
            <person name="Aerts A."/>
            <person name="Tisserant E."/>
            <person name="Veneault-Fourrey C."/>
            <person name="Joly D.L."/>
            <person name="Hacquard S."/>
            <person name="Amselem J."/>
            <person name="Cantarel B.L."/>
            <person name="Chiu R."/>
            <person name="Coutinho P.M."/>
            <person name="Feau N."/>
            <person name="Field M."/>
            <person name="Frey P."/>
            <person name="Gelhaye E."/>
            <person name="Goldberg J."/>
            <person name="Grabherr M.G."/>
            <person name="Kodira C.D."/>
            <person name="Kohler A."/>
            <person name="Kuees U."/>
            <person name="Lindquist E.A."/>
            <person name="Lucas S.M."/>
            <person name="Mago R."/>
            <person name="Mauceli E."/>
            <person name="Morin E."/>
            <person name="Murat C."/>
            <person name="Pangilinan J.L."/>
            <person name="Park R."/>
            <person name="Pearson M."/>
            <person name="Quesneville H."/>
            <person name="Rouhier N."/>
            <person name="Sakthikumar S."/>
            <person name="Salamov A.A."/>
            <person name="Schmutz J."/>
            <person name="Selles B."/>
            <person name="Shapiro H."/>
            <person name="Tanguay P."/>
            <person name="Tuskan G.A."/>
            <person name="Henrissat B."/>
            <person name="Van de Peer Y."/>
            <person name="Rouze P."/>
            <person name="Ellis J.G."/>
            <person name="Dodds P.N."/>
            <person name="Schein J.E."/>
            <person name="Zhong S."/>
            <person name="Hamelin R.C."/>
            <person name="Grigoriev I.V."/>
            <person name="Szabo L.J."/>
            <person name="Martin F."/>
        </authorList>
    </citation>
    <scope>NUCLEOTIDE SEQUENCE [LARGE SCALE GENOMIC DNA]</scope>
    <source>
        <strain evidence="4">98AG31 / pathotype 3-4-7</strain>
    </source>
</reference>
<sequence length="148" mass="15773">MYFQSNQIWSILLLTSILGLALEAKSVPKPSSQDNTGVCFLVGQSSLPSDVVVNKELAKSCIAGSSAFPDEKTLKKLPDILFKSVKFSDISYKKRKSGASAVRFAIDTFGKKSKAELETALQVYGAINAGLRSIGDGAAKKVLGELKG</sequence>
<organism evidence="4">
    <name type="scientific">Melampsora larici-populina (strain 98AG31 / pathotype 3-4-7)</name>
    <name type="common">Poplar leaf rust fungus</name>
    <dbReference type="NCBI Taxonomy" id="747676"/>
    <lineage>
        <taxon>Eukaryota</taxon>
        <taxon>Fungi</taxon>
        <taxon>Dikarya</taxon>
        <taxon>Basidiomycota</taxon>
        <taxon>Pucciniomycotina</taxon>
        <taxon>Pucciniomycetes</taxon>
        <taxon>Pucciniales</taxon>
        <taxon>Melampsoraceae</taxon>
        <taxon>Melampsora</taxon>
    </lineage>
</organism>
<dbReference type="Proteomes" id="UP000001072">
    <property type="component" value="Unassembled WGS sequence"/>
</dbReference>
<gene>
    <name evidence="3" type="ORF">MELLADRAFT_107841</name>
</gene>
<dbReference type="Pfam" id="PF23631">
    <property type="entry name" value="DUF7143"/>
    <property type="match status" value="1"/>
</dbReference>
<keyword evidence="1" id="KW-0732">Signal</keyword>